<evidence type="ECO:0008006" key="3">
    <source>
        <dbReference type="Google" id="ProtNLM"/>
    </source>
</evidence>
<evidence type="ECO:0000313" key="2">
    <source>
        <dbReference type="Proteomes" id="UP000051063"/>
    </source>
</evidence>
<dbReference type="RefSeq" id="WP_055748076.1">
    <property type="nucleotide sequence ID" value="NZ_LJJB01000015.1"/>
</dbReference>
<proteinExistence type="predicted"/>
<accession>A0ABR5N093</accession>
<dbReference type="Proteomes" id="UP000051063">
    <property type="component" value="Unassembled WGS sequence"/>
</dbReference>
<comment type="caution">
    <text evidence="1">The sequence shown here is derived from an EMBL/GenBank/DDBJ whole genome shotgun (WGS) entry which is preliminary data.</text>
</comment>
<evidence type="ECO:0000313" key="1">
    <source>
        <dbReference type="EMBL" id="KQL43537.1"/>
    </source>
</evidence>
<name>A0ABR5N093_BRECH</name>
<gene>
    <name evidence="1" type="ORF">AN963_29260</name>
</gene>
<dbReference type="EMBL" id="LJJB01000015">
    <property type="protein sequence ID" value="KQL43537.1"/>
    <property type="molecule type" value="Genomic_DNA"/>
</dbReference>
<organism evidence="1 2">
    <name type="scientific">Brevibacillus choshinensis</name>
    <dbReference type="NCBI Taxonomy" id="54911"/>
    <lineage>
        <taxon>Bacteria</taxon>
        <taxon>Bacillati</taxon>
        <taxon>Bacillota</taxon>
        <taxon>Bacilli</taxon>
        <taxon>Bacillales</taxon>
        <taxon>Paenibacillaceae</taxon>
        <taxon>Brevibacillus</taxon>
    </lineage>
</organism>
<reference evidence="1 2" key="1">
    <citation type="submission" date="2015-09" db="EMBL/GenBank/DDBJ databases">
        <title>Genome sequencing project for genomic taxonomy and phylogenomics of Bacillus-like bacteria.</title>
        <authorList>
            <person name="Liu B."/>
            <person name="Wang J."/>
            <person name="Zhu Y."/>
            <person name="Liu G."/>
            <person name="Chen Q."/>
            <person name="Chen Z."/>
            <person name="Lan J."/>
            <person name="Che J."/>
            <person name="Ge C."/>
            <person name="Shi H."/>
            <person name="Pan Z."/>
            <person name="Liu X."/>
        </authorList>
    </citation>
    <scope>NUCLEOTIDE SEQUENCE [LARGE SCALE GENOMIC DNA]</scope>
    <source>
        <strain evidence="1 2">DSM 8552</strain>
    </source>
</reference>
<protein>
    <recommendedName>
        <fullName evidence="3">Transposase DDE domain-containing protein</fullName>
    </recommendedName>
</protein>
<sequence>MNVPERISVMLMNSGAPEKLPPKEVFLRRPFLLPVIWQEKVTFKTFCRSFCFALRKLGFAKTFSEALVALYTINLRVFIVSDSAKK</sequence>
<keyword evidence="2" id="KW-1185">Reference proteome</keyword>